<dbReference type="Proteomes" id="UP000054321">
    <property type="component" value="Unassembled WGS sequence"/>
</dbReference>
<evidence type="ECO:0000313" key="9">
    <source>
        <dbReference type="Proteomes" id="UP000054321"/>
    </source>
</evidence>
<comment type="subcellular location">
    <subcellularLocation>
        <location evidence="1">Membrane</location>
        <topology evidence="1">Multi-pass membrane protein</topology>
    </subcellularLocation>
</comment>
<evidence type="ECO:0000256" key="2">
    <source>
        <dbReference type="ARBA" id="ARBA00022692"/>
    </source>
</evidence>
<keyword evidence="2 6" id="KW-0812">Transmembrane</keyword>
<sequence>MVENHAGQAAGAAGLFLALSWIFVLLRCYCRIIIVRRFGPEDYLCVITQALFTMYCTCVLIGVKYGTGRHVIDIIPPTNIPIALKWWWLCEQLYCWSSLTLKLSIGVFLLRIVVHRSQTIILWTVMIVSAIMSIYFFLLFIFQCQPVEFFWGQFAGMDGHCINPVIISRTAYVYSAISCWADWTFCILPGFMVWNVQMNPRIKASVLLLFALGAVASTTTIVRFPYLSTLQDKADFLYATSNVGILSTSEIGIGITTCAAATLRPLFHRFLGRSQVGSSSIELSRPWPRCTAREGYIRSQDASHSAGDLEHIGVTTVTTVESHSILGLGNGLSGVGIRTPVDLSKANVSKAWHTSKLEDASSEEDRPAADHIMELIKE</sequence>
<feature type="domain" description="Rhodopsin" evidence="7">
    <location>
        <begin position="26"/>
        <end position="269"/>
    </location>
</feature>
<dbReference type="STRING" id="913774.A0A0C3HL54"/>
<evidence type="ECO:0000256" key="1">
    <source>
        <dbReference type="ARBA" id="ARBA00004141"/>
    </source>
</evidence>
<dbReference type="InterPro" id="IPR052337">
    <property type="entry name" value="SAT4-like"/>
</dbReference>
<feature type="transmembrane region" description="Helical" evidence="6">
    <location>
        <begin position="120"/>
        <end position="142"/>
    </location>
</feature>
<proteinExistence type="inferred from homology"/>
<accession>A0A0C3HL54</accession>
<evidence type="ECO:0000313" key="8">
    <source>
        <dbReference type="EMBL" id="KIN03062.1"/>
    </source>
</evidence>
<feature type="transmembrane region" description="Helical" evidence="6">
    <location>
        <begin position="42"/>
        <end position="63"/>
    </location>
</feature>
<feature type="transmembrane region" description="Helical" evidence="6">
    <location>
        <begin position="93"/>
        <end position="113"/>
    </location>
</feature>
<organism evidence="8 9">
    <name type="scientific">Oidiodendron maius (strain Zn)</name>
    <dbReference type="NCBI Taxonomy" id="913774"/>
    <lineage>
        <taxon>Eukaryota</taxon>
        <taxon>Fungi</taxon>
        <taxon>Dikarya</taxon>
        <taxon>Ascomycota</taxon>
        <taxon>Pezizomycotina</taxon>
        <taxon>Leotiomycetes</taxon>
        <taxon>Leotiomycetes incertae sedis</taxon>
        <taxon>Myxotrichaceae</taxon>
        <taxon>Oidiodendron</taxon>
    </lineage>
</organism>
<reference evidence="8 9" key="1">
    <citation type="submission" date="2014-04" db="EMBL/GenBank/DDBJ databases">
        <authorList>
            <consortium name="DOE Joint Genome Institute"/>
            <person name="Kuo A."/>
            <person name="Martino E."/>
            <person name="Perotto S."/>
            <person name="Kohler A."/>
            <person name="Nagy L.G."/>
            <person name="Floudas D."/>
            <person name="Copeland A."/>
            <person name="Barry K.W."/>
            <person name="Cichocki N."/>
            <person name="Veneault-Fourrey C."/>
            <person name="LaButti K."/>
            <person name="Lindquist E.A."/>
            <person name="Lipzen A."/>
            <person name="Lundell T."/>
            <person name="Morin E."/>
            <person name="Murat C."/>
            <person name="Sun H."/>
            <person name="Tunlid A."/>
            <person name="Henrissat B."/>
            <person name="Grigoriev I.V."/>
            <person name="Hibbett D.S."/>
            <person name="Martin F."/>
            <person name="Nordberg H.P."/>
            <person name="Cantor M.N."/>
            <person name="Hua S.X."/>
        </authorList>
    </citation>
    <scope>NUCLEOTIDE SEQUENCE [LARGE SCALE GENOMIC DNA]</scope>
    <source>
        <strain evidence="8 9">Zn</strain>
    </source>
</reference>
<dbReference type="PANTHER" id="PTHR33048">
    <property type="entry name" value="PTH11-LIKE INTEGRAL MEMBRANE PROTEIN (AFU_ORTHOLOGUE AFUA_5G11245)"/>
    <property type="match status" value="1"/>
</dbReference>
<comment type="similarity">
    <text evidence="5">Belongs to the SAT4 family.</text>
</comment>
<dbReference type="AlphaFoldDB" id="A0A0C3HL54"/>
<keyword evidence="4 6" id="KW-0472">Membrane</keyword>
<feature type="transmembrane region" description="Helical" evidence="6">
    <location>
        <begin position="172"/>
        <end position="194"/>
    </location>
</feature>
<evidence type="ECO:0000256" key="5">
    <source>
        <dbReference type="ARBA" id="ARBA00038359"/>
    </source>
</evidence>
<evidence type="ECO:0000259" key="7">
    <source>
        <dbReference type="Pfam" id="PF20684"/>
    </source>
</evidence>
<dbReference type="PANTHER" id="PTHR33048:SF96">
    <property type="entry name" value="INTEGRAL MEMBRANE PROTEIN"/>
    <property type="match status" value="1"/>
</dbReference>
<keyword evidence="3 6" id="KW-1133">Transmembrane helix</keyword>
<gene>
    <name evidence="8" type="ORF">OIDMADRAFT_52871</name>
</gene>
<evidence type="ECO:0000256" key="4">
    <source>
        <dbReference type="ARBA" id="ARBA00023136"/>
    </source>
</evidence>
<dbReference type="Pfam" id="PF20684">
    <property type="entry name" value="Fung_rhodopsin"/>
    <property type="match status" value="1"/>
</dbReference>
<evidence type="ECO:0000256" key="6">
    <source>
        <dbReference type="SAM" id="Phobius"/>
    </source>
</evidence>
<reference evidence="9" key="2">
    <citation type="submission" date="2015-01" db="EMBL/GenBank/DDBJ databases">
        <title>Evolutionary Origins and Diversification of the Mycorrhizal Mutualists.</title>
        <authorList>
            <consortium name="DOE Joint Genome Institute"/>
            <consortium name="Mycorrhizal Genomics Consortium"/>
            <person name="Kohler A."/>
            <person name="Kuo A."/>
            <person name="Nagy L.G."/>
            <person name="Floudas D."/>
            <person name="Copeland A."/>
            <person name="Barry K.W."/>
            <person name="Cichocki N."/>
            <person name="Veneault-Fourrey C."/>
            <person name="LaButti K."/>
            <person name="Lindquist E.A."/>
            <person name="Lipzen A."/>
            <person name="Lundell T."/>
            <person name="Morin E."/>
            <person name="Murat C."/>
            <person name="Riley R."/>
            <person name="Ohm R."/>
            <person name="Sun H."/>
            <person name="Tunlid A."/>
            <person name="Henrissat B."/>
            <person name="Grigoriev I.V."/>
            <person name="Hibbett D.S."/>
            <person name="Martin F."/>
        </authorList>
    </citation>
    <scope>NUCLEOTIDE SEQUENCE [LARGE SCALE GENOMIC DNA]</scope>
    <source>
        <strain evidence="9">Zn</strain>
    </source>
</reference>
<feature type="transmembrane region" description="Helical" evidence="6">
    <location>
        <begin position="6"/>
        <end position="30"/>
    </location>
</feature>
<dbReference type="InterPro" id="IPR049326">
    <property type="entry name" value="Rhodopsin_dom_fungi"/>
</dbReference>
<dbReference type="GO" id="GO:0016020">
    <property type="term" value="C:membrane"/>
    <property type="evidence" value="ECO:0007669"/>
    <property type="project" value="UniProtKB-SubCell"/>
</dbReference>
<name>A0A0C3HL54_OIDMZ</name>
<dbReference type="InParanoid" id="A0A0C3HL54"/>
<dbReference type="EMBL" id="KN832874">
    <property type="protein sequence ID" value="KIN03062.1"/>
    <property type="molecule type" value="Genomic_DNA"/>
</dbReference>
<protein>
    <recommendedName>
        <fullName evidence="7">Rhodopsin domain-containing protein</fullName>
    </recommendedName>
</protein>
<dbReference type="OrthoDB" id="3923077at2759"/>
<keyword evidence="9" id="KW-1185">Reference proteome</keyword>
<dbReference type="HOGENOM" id="CLU_028200_3_4_1"/>
<evidence type="ECO:0000256" key="3">
    <source>
        <dbReference type="ARBA" id="ARBA00022989"/>
    </source>
</evidence>
<feature type="transmembrane region" description="Helical" evidence="6">
    <location>
        <begin position="206"/>
        <end position="224"/>
    </location>
</feature>